<feature type="coiled-coil region" evidence="1">
    <location>
        <begin position="474"/>
        <end position="515"/>
    </location>
</feature>
<dbReference type="AlphaFoldDB" id="A0AAW2YQV7"/>
<proteinExistence type="predicted"/>
<dbReference type="PROSITE" id="PS51698">
    <property type="entry name" value="U_BOX"/>
    <property type="match status" value="1"/>
</dbReference>
<evidence type="ECO:0000259" key="2">
    <source>
        <dbReference type="PROSITE" id="PS51698"/>
    </source>
</evidence>
<dbReference type="InterPro" id="IPR003613">
    <property type="entry name" value="Ubox_domain"/>
</dbReference>
<dbReference type="GO" id="GO:0004842">
    <property type="term" value="F:ubiquitin-protein transferase activity"/>
    <property type="evidence" value="ECO:0007669"/>
    <property type="project" value="InterPro"/>
</dbReference>
<keyword evidence="1" id="KW-0175">Coiled coil</keyword>
<evidence type="ECO:0000256" key="1">
    <source>
        <dbReference type="SAM" id="Coils"/>
    </source>
</evidence>
<dbReference type="SUPFAM" id="SSF57850">
    <property type="entry name" value="RING/U-box"/>
    <property type="match status" value="1"/>
</dbReference>
<name>A0AAW2YQV7_9EUKA</name>
<dbReference type="GO" id="GO:0016567">
    <property type="term" value="P:protein ubiquitination"/>
    <property type="evidence" value="ECO:0007669"/>
    <property type="project" value="InterPro"/>
</dbReference>
<organism evidence="3 4">
    <name type="scientific">Acrasis kona</name>
    <dbReference type="NCBI Taxonomy" id="1008807"/>
    <lineage>
        <taxon>Eukaryota</taxon>
        <taxon>Discoba</taxon>
        <taxon>Heterolobosea</taxon>
        <taxon>Tetramitia</taxon>
        <taxon>Eutetramitia</taxon>
        <taxon>Acrasidae</taxon>
        <taxon>Acrasis</taxon>
    </lineage>
</organism>
<feature type="coiled-coil region" evidence="1">
    <location>
        <begin position="365"/>
        <end position="395"/>
    </location>
</feature>
<feature type="domain" description="U-box" evidence="2">
    <location>
        <begin position="574"/>
        <end position="648"/>
    </location>
</feature>
<keyword evidence="4" id="KW-1185">Reference proteome</keyword>
<dbReference type="Gene3D" id="3.30.40.10">
    <property type="entry name" value="Zinc/RING finger domain, C3HC4 (zinc finger)"/>
    <property type="match status" value="1"/>
</dbReference>
<protein>
    <recommendedName>
        <fullName evidence="2">U-box domain-containing protein</fullName>
    </recommendedName>
</protein>
<dbReference type="PANTHER" id="PTHR46573:SF1">
    <property type="entry name" value="WD REPEAT, SAM AND U-BOX DOMAIN-CONTAINING PROTEIN 1"/>
    <property type="match status" value="1"/>
</dbReference>
<accession>A0AAW2YQV7</accession>
<dbReference type="Gene3D" id="1.20.120.20">
    <property type="entry name" value="Apolipoprotein"/>
    <property type="match status" value="1"/>
</dbReference>
<dbReference type="Pfam" id="PF04564">
    <property type="entry name" value="U-box"/>
    <property type="match status" value="1"/>
</dbReference>
<dbReference type="InterPro" id="IPR013083">
    <property type="entry name" value="Znf_RING/FYVE/PHD"/>
</dbReference>
<gene>
    <name evidence="3" type="ORF">AKO1_008049</name>
</gene>
<dbReference type="CDD" id="cd16655">
    <property type="entry name" value="RING-Ubox_WDSUB1-like"/>
    <property type="match status" value="1"/>
</dbReference>
<dbReference type="EMBL" id="JAOPGA020000516">
    <property type="protein sequence ID" value="KAL0479226.1"/>
    <property type="molecule type" value="Genomic_DNA"/>
</dbReference>
<sequence>MDQYSPVHALSPSGTQDQTILADLVKKISNDFKENRFRDVTNHSSEMTNVILSRGFGVPNPSNIFLALIELMEQSSFQQSQVHHQLELICVLHRVAALSLLEKSNRGTRLDETLKSRITNNMITLKRIAGLMDDDILEMDRHVDYADLHFQLDCINQCVFLMQDTALNQDKLLNALSHVMSPGGIAQMVLYETRITPRMWYRPILSCTLLSHAIRSDQDSLMYFMKRTVNSDATSCKVNWRLWYHHVITLGDVICDGRIGSEMCMIALDANSESLTDVYKLTKYRGGDKKQSATVRARAVYELQKIVTRCQHDSIRQHAIQMALDLRINESHKMVQEAIGIVMNHLSHVMEDWKDQIEKGTDKLAQELNSEWEHLQEKNSELTELINQQEDLSRSIALKELETNEMIHRVEIKKSTVEYCKQKQAHDVVDQQLKQVIKQQSYETDHANQRSLVQRRMELEETMENLPKEHLNRAEKMDSIIEEMKQQIREYQGEIDELSEKIVKHKEQQEHMQNVFNCKRDNFENVQKDYRLATLLSVQQLENKTKNIRGSIILPSTSSSEDMLKGTDDEELDDLPEAFICPITCQKMNEPVFVVESGHSYEKAAIEKWLSRNVTDPLTGMKLTNKTLVPNHSLRRMIQEHSKKVEIV</sequence>
<comment type="caution">
    <text evidence="3">The sequence shown here is derived from an EMBL/GenBank/DDBJ whole genome shotgun (WGS) entry which is preliminary data.</text>
</comment>
<dbReference type="PANTHER" id="PTHR46573">
    <property type="entry name" value="WD REPEAT, SAM AND U-BOX DOMAIN-CONTAINING PROTEIN 1"/>
    <property type="match status" value="1"/>
</dbReference>
<evidence type="ECO:0000313" key="4">
    <source>
        <dbReference type="Proteomes" id="UP001431209"/>
    </source>
</evidence>
<dbReference type="InterPro" id="IPR052085">
    <property type="entry name" value="WD-SAM-U-box"/>
</dbReference>
<dbReference type="Proteomes" id="UP001431209">
    <property type="component" value="Unassembled WGS sequence"/>
</dbReference>
<reference evidence="3 4" key="1">
    <citation type="submission" date="2024-03" db="EMBL/GenBank/DDBJ databases">
        <title>The Acrasis kona genome and developmental transcriptomes reveal deep origins of eukaryotic multicellular pathways.</title>
        <authorList>
            <person name="Sheikh S."/>
            <person name="Fu C.-J."/>
            <person name="Brown M.W."/>
            <person name="Baldauf S.L."/>
        </authorList>
    </citation>
    <scope>NUCLEOTIDE SEQUENCE [LARGE SCALE GENOMIC DNA]</scope>
    <source>
        <strain evidence="3 4">ATCC MYA-3509</strain>
    </source>
</reference>
<evidence type="ECO:0000313" key="3">
    <source>
        <dbReference type="EMBL" id="KAL0479226.1"/>
    </source>
</evidence>
<dbReference type="SMART" id="SM00504">
    <property type="entry name" value="Ubox"/>
    <property type="match status" value="1"/>
</dbReference>